<organism evidence="3 5">
    <name type="scientific">Dinoponera quadriceps</name>
    <name type="common">South American ant</name>
    <dbReference type="NCBI Taxonomy" id="609295"/>
    <lineage>
        <taxon>Eukaryota</taxon>
        <taxon>Metazoa</taxon>
        <taxon>Ecdysozoa</taxon>
        <taxon>Arthropoda</taxon>
        <taxon>Hexapoda</taxon>
        <taxon>Insecta</taxon>
        <taxon>Pterygota</taxon>
        <taxon>Neoptera</taxon>
        <taxon>Endopterygota</taxon>
        <taxon>Hymenoptera</taxon>
        <taxon>Apocrita</taxon>
        <taxon>Aculeata</taxon>
        <taxon>Formicoidea</taxon>
        <taxon>Formicidae</taxon>
        <taxon>Ponerinae</taxon>
        <taxon>Ponerini</taxon>
        <taxon>Dinoponera</taxon>
    </lineage>
</organism>
<dbReference type="InterPro" id="IPR001012">
    <property type="entry name" value="UBX_dom"/>
</dbReference>
<dbReference type="RefSeq" id="XP_014469117.1">
    <property type="nucleotide sequence ID" value="XM_014613631.1"/>
</dbReference>
<keyword evidence="3" id="KW-1185">Reference proteome</keyword>
<dbReference type="Gene3D" id="3.10.20.90">
    <property type="entry name" value="Phosphatidylinositol 3-kinase Catalytic Subunit, Chain A, domain 1"/>
    <property type="match status" value="1"/>
</dbReference>
<proteinExistence type="predicted"/>
<dbReference type="GO" id="GO:0005737">
    <property type="term" value="C:cytoplasm"/>
    <property type="evidence" value="ECO:0007669"/>
    <property type="project" value="TreeGrafter"/>
</dbReference>
<dbReference type="PANTHER" id="PTHR23153">
    <property type="entry name" value="UBX-RELATED"/>
    <property type="match status" value="1"/>
</dbReference>
<evidence type="ECO:0000313" key="4">
    <source>
        <dbReference type="RefSeq" id="XP_014469117.1"/>
    </source>
</evidence>
<evidence type="ECO:0000313" key="3">
    <source>
        <dbReference type="Proteomes" id="UP000515204"/>
    </source>
</evidence>
<feature type="domain" description="UBX" evidence="2">
    <location>
        <begin position="335"/>
        <end position="412"/>
    </location>
</feature>
<dbReference type="SUPFAM" id="SSF54236">
    <property type="entry name" value="Ubiquitin-like"/>
    <property type="match status" value="1"/>
</dbReference>
<dbReference type="SMART" id="SM00580">
    <property type="entry name" value="PUG"/>
    <property type="match status" value="1"/>
</dbReference>
<dbReference type="RefSeq" id="XP_014469118.1">
    <property type="nucleotide sequence ID" value="XM_014613632.1"/>
</dbReference>
<dbReference type="GeneID" id="106741516"/>
<dbReference type="CDD" id="cd10460">
    <property type="entry name" value="PUB_UBXD1"/>
    <property type="match status" value="1"/>
</dbReference>
<dbReference type="InterPro" id="IPR029071">
    <property type="entry name" value="Ubiquitin-like_domsf"/>
</dbReference>
<dbReference type="CTD" id="37148"/>
<dbReference type="InterPro" id="IPR042774">
    <property type="entry name" value="UBXN6_PUB"/>
</dbReference>
<dbReference type="InterPro" id="IPR018997">
    <property type="entry name" value="PUB_domain"/>
</dbReference>
<dbReference type="OrthoDB" id="49605at2759"/>
<name>A0A6P3WSM4_DINQU</name>
<sequence length="441" mass="50895">MADKIKSFFQQKKKDAKFMNAGKGYKLTESTSSRLAPPVPARPVLRAEPTEEAKIAGQAALARLEAKKVDKPRFNTSYAAIQARVKREMELERKAQQNSQQAESTALQEKKNRIEDPSMYAVVDVFFRCPYISDEILPRDQWKKKIRDFLYDERGGEEPGLIASLIIQNCNSGREKIENCVETLGKYLENIIKNPDMEKYWKIRMSNRIFQDKVLPIEGALDFLKAANFDQKMLLNNGNEEDFLVWDPDNGGIEELTVLYDALKSAEQIPIELDRNLQVLMPCQARVRNELPPSFFTISLEEIKKEQQLRTEAVERNQMLRTKAMREKDEQRALRRYKFAVLRIKFPDGLILQGTFMVHEKFQNVLEFVTENLAYYKVPFSLMTPDGIKLMEECLDKTLLELRLIPTAILEFSWNTSSGSSCSGTPTEYLKEEILSYIQSI</sequence>
<dbReference type="CDD" id="cd16119">
    <property type="entry name" value="UBX_UBXN6"/>
    <property type="match status" value="1"/>
</dbReference>
<evidence type="ECO:0000256" key="1">
    <source>
        <dbReference type="SAM" id="MobiDB-lite"/>
    </source>
</evidence>
<dbReference type="Pfam" id="PF00789">
    <property type="entry name" value="UBX"/>
    <property type="match status" value="1"/>
</dbReference>
<dbReference type="Gene3D" id="1.20.58.2190">
    <property type="match status" value="1"/>
</dbReference>
<dbReference type="SUPFAM" id="SSF143503">
    <property type="entry name" value="PUG domain-like"/>
    <property type="match status" value="1"/>
</dbReference>
<dbReference type="Proteomes" id="UP000515204">
    <property type="component" value="Unplaced"/>
</dbReference>
<dbReference type="Pfam" id="PF09409">
    <property type="entry name" value="PUB"/>
    <property type="match status" value="1"/>
</dbReference>
<evidence type="ECO:0000259" key="2">
    <source>
        <dbReference type="PROSITE" id="PS50033"/>
    </source>
</evidence>
<dbReference type="PANTHER" id="PTHR23153:SF38">
    <property type="entry name" value="UBX DOMAIN-CONTAINING PROTEIN 6"/>
    <property type="match status" value="1"/>
</dbReference>
<dbReference type="AlphaFoldDB" id="A0A6P3WSM4"/>
<reference evidence="4 5" key="1">
    <citation type="submission" date="2025-04" db="UniProtKB">
        <authorList>
            <consortium name="RefSeq"/>
        </authorList>
    </citation>
    <scope>IDENTIFICATION</scope>
</reference>
<dbReference type="PROSITE" id="PS50033">
    <property type="entry name" value="UBX"/>
    <property type="match status" value="1"/>
</dbReference>
<feature type="region of interest" description="Disordered" evidence="1">
    <location>
        <begin position="20"/>
        <end position="40"/>
    </location>
</feature>
<evidence type="ECO:0000313" key="5">
    <source>
        <dbReference type="RefSeq" id="XP_014469118.1"/>
    </source>
</evidence>
<gene>
    <name evidence="4 5" type="primary">LOC106741516</name>
</gene>
<accession>A0A6P3WSM4</accession>
<dbReference type="KEGG" id="dqu:106741516"/>
<protein>
    <submittedName>
        <fullName evidence="4 5">UBX domain-containing protein 6-like</fullName>
    </submittedName>
</protein>
<dbReference type="InterPro" id="IPR036339">
    <property type="entry name" value="PUB-like_dom_sf"/>
</dbReference>